<dbReference type="AlphaFoldDB" id="A0A6C0RC55"/>
<name>A0A6C0RC55_9BACT</name>
<evidence type="ECO:0000313" key="1">
    <source>
        <dbReference type="EMBL" id="QIA07606.1"/>
    </source>
</evidence>
<proteinExistence type="predicted"/>
<keyword evidence="2" id="KW-1185">Reference proteome</keyword>
<dbReference type="Proteomes" id="UP000474630">
    <property type="component" value="Chromosome"/>
</dbReference>
<accession>A0A6C0RC55</accession>
<dbReference type="EMBL" id="CP048409">
    <property type="protein sequence ID" value="QIA07606.1"/>
    <property type="molecule type" value="Genomic_DNA"/>
</dbReference>
<reference evidence="1 2" key="1">
    <citation type="submission" date="2020-02" db="EMBL/GenBank/DDBJ databases">
        <title>Genome sequencing for Draconibacterium sp. strain M1.</title>
        <authorList>
            <person name="Park S.-J."/>
        </authorList>
    </citation>
    <scope>NUCLEOTIDE SEQUENCE [LARGE SCALE GENOMIC DNA]</scope>
    <source>
        <strain evidence="1 2">M1</strain>
    </source>
</reference>
<dbReference type="RefSeq" id="WP_163345527.1">
    <property type="nucleotide sequence ID" value="NZ_CP048409.1"/>
</dbReference>
<organism evidence="1 2">
    <name type="scientific">Draconibacterium halophilum</name>
    <dbReference type="NCBI Taxonomy" id="2706887"/>
    <lineage>
        <taxon>Bacteria</taxon>
        <taxon>Pseudomonadati</taxon>
        <taxon>Bacteroidota</taxon>
        <taxon>Bacteroidia</taxon>
        <taxon>Marinilabiliales</taxon>
        <taxon>Prolixibacteraceae</taxon>
        <taxon>Draconibacterium</taxon>
    </lineage>
</organism>
<protein>
    <submittedName>
        <fullName evidence="1">Uncharacterized protein</fullName>
    </submittedName>
</protein>
<gene>
    <name evidence="1" type="ORF">G0Q07_07645</name>
</gene>
<dbReference type="KEGG" id="drc:G0Q07_07645"/>
<evidence type="ECO:0000313" key="2">
    <source>
        <dbReference type="Proteomes" id="UP000474630"/>
    </source>
</evidence>
<sequence>MGGGKETVITADAFYVDDNPEMIIIPYRQGDCIEMRLCWKITSKTIWNFYVDVMNGELVMNEQTVIF</sequence>